<evidence type="ECO:0000256" key="1">
    <source>
        <dbReference type="ARBA" id="ARBA00002974"/>
    </source>
</evidence>
<dbReference type="RefSeq" id="WP_342947497.1">
    <property type="nucleotide sequence ID" value="NZ_JAYMRV010000004.1"/>
</dbReference>
<protein>
    <recommendedName>
        <fullName evidence="8">Catalase-related peroxidase</fullName>
        <ecNumber evidence="8">1.11.1.-</ecNumber>
    </recommendedName>
</protein>
<dbReference type="GO" id="GO:0004601">
    <property type="term" value="F:peroxidase activity"/>
    <property type="evidence" value="ECO:0007669"/>
    <property type="project" value="UniProtKB-KW"/>
</dbReference>
<organism evidence="11 12">
    <name type="scientific">Paraburkholderia ferrariae</name>
    <dbReference type="NCBI Taxonomy" id="386056"/>
    <lineage>
        <taxon>Bacteria</taxon>
        <taxon>Pseudomonadati</taxon>
        <taxon>Pseudomonadota</taxon>
        <taxon>Betaproteobacteria</taxon>
        <taxon>Burkholderiales</taxon>
        <taxon>Burkholderiaceae</taxon>
        <taxon>Paraburkholderia</taxon>
    </lineage>
</organism>
<sequence length="357" mass="39331">MSRLSLSQLLVRYAFIAFTLAAFAAAFAWTAGWIHWPGVQAALTPDRLIDVFERTAGKHPGFRRNHAKGICVSGYFDSNGNGTALSRASVFERGRTPLIGRFSAPGGNPAEDDADTTVRSFALRFAMRDGEQWRTGMNSAPVFAVRTPQAVYELQEAMEHDTLTGRPDPARLDAFFASHPETRALRDWLAAHAPSSAFYNASYYSIDAFRFTDASGNMRFVRWSVVPDTPYAALDTRNSNARDPDFLAHDLKVQLKSAPVRWHLMLTPAGAGDPVDDATRTWPAEREQHRVDAGTIVIEHAQSQIDGPCRDINFDPTVLPVGIAPSDDPLLAARAAAYAVSFDRRTSEEAHARVKAR</sequence>
<feature type="signal peptide" evidence="9">
    <location>
        <begin position="1"/>
        <end position="24"/>
    </location>
</feature>
<accession>A0ABU9RRU5</accession>
<dbReference type="InterPro" id="IPR011614">
    <property type="entry name" value="Catalase_core"/>
</dbReference>
<dbReference type="SMART" id="SM01060">
    <property type="entry name" value="Catalase"/>
    <property type="match status" value="1"/>
</dbReference>
<feature type="chain" id="PRO_5047339258" description="Catalase-related peroxidase" evidence="9">
    <location>
        <begin position="25"/>
        <end position="357"/>
    </location>
</feature>
<keyword evidence="5 8" id="KW-0479">Metal-binding</keyword>
<reference evidence="11 12" key="1">
    <citation type="submission" date="2024-01" db="EMBL/GenBank/DDBJ databases">
        <title>The diversity of rhizobia nodulating Mimosa spp. in eleven states of Brazil covering several biomes is determined by host plant, location, and edaphic factors.</title>
        <authorList>
            <person name="Rouws L."/>
            <person name="Barauna A."/>
            <person name="Beukes C."/>
            <person name="De Faria S.M."/>
            <person name="Gross E."/>
            <person name="Dos Reis Junior F.B."/>
            <person name="Simon M."/>
            <person name="Maluk M."/>
            <person name="Odee D.W."/>
            <person name="Kenicer G."/>
            <person name="Young J.P.W."/>
            <person name="Reis V.M."/>
            <person name="Zilli J."/>
            <person name="James E.K."/>
        </authorList>
    </citation>
    <scope>NUCLEOTIDE SEQUENCE [LARGE SCALE GENOMIC DNA]</scope>
    <source>
        <strain evidence="11 12">JPY167</strain>
    </source>
</reference>
<keyword evidence="4 8" id="KW-0349">Heme</keyword>
<dbReference type="Gene3D" id="1.20.1280.120">
    <property type="match status" value="1"/>
</dbReference>
<dbReference type="EMBL" id="JAYMRV010000004">
    <property type="protein sequence ID" value="MEM5422587.1"/>
    <property type="molecule type" value="Genomic_DNA"/>
</dbReference>
<evidence type="ECO:0000256" key="9">
    <source>
        <dbReference type="SAM" id="SignalP"/>
    </source>
</evidence>
<dbReference type="Pfam" id="PF00199">
    <property type="entry name" value="Catalase"/>
    <property type="match status" value="1"/>
</dbReference>
<dbReference type="Gene3D" id="2.40.180.10">
    <property type="entry name" value="Catalase core domain"/>
    <property type="match status" value="1"/>
</dbReference>
<evidence type="ECO:0000256" key="7">
    <source>
        <dbReference type="ARBA" id="ARBA00023004"/>
    </source>
</evidence>
<evidence type="ECO:0000256" key="8">
    <source>
        <dbReference type="PIRNR" id="PIRNR000296"/>
    </source>
</evidence>
<evidence type="ECO:0000256" key="2">
    <source>
        <dbReference type="ARBA" id="ARBA00005329"/>
    </source>
</evidence>
<comment type="caution">
    <text evidence="11">The sequence shown here is derived from an EMBL/GenBank/DDBJ whole genome shotgun (WGS) entry which is preliminary data.</text>
</comment>
<dbReference type="CDD" id="cd08153">
    <property type="entry name" value="srpA_like"/>
    <property type="match status" value="1"/>
</dbReference>
<dbReference type="SUPFAM" id="SSF56634">
    <property type="entry name" value="Heme-dependent catalase-like"/>
    <property type="match status" value="1"/>
</dbReference>
<name>A0ABU9RRU5_9BURK</name>
<dbReference type="PRINTS" id="PR00067">
    <property type="entry name" value="CATALASE"/>
</dbReference>
<evidence type="ECO:0000313" key="12">
    <source>
        <dbReference type="Proteomes" id="UP001489897"/>
    </source>
</evidence>
<keyword evidence="3 8" id="KW-0575">Peroxidase</keyword>
<dbReference type="InterPro" id="IPR018028">
    <property type="entry name" value="Catalase"/>
</dbReference>
<dbReference type="EC" id="1.11.1.-" evidence="8"/>
<gene>
    <name evidence="11" type="ORF">VSR73_16120</name>
</gene>
<evidence type="ECO:0000313" key="11">
    <source>
        <dbReference type="EMBL" id="MEM5422587.1"/>
    </source>
</evidence>
<evidence type="ECO:0000256" key="6">
    <source>
        <dbReference type="ARBA" id="ARBA00023002"/>
    </source>
</evidence>
<evidence type="ECO:0000256" key="3">
    <source>
        <dbReference type="ARBA" id="ARBA00022559"/>
    </source>
</evidence>
<evidence type="ECO:0000256" key="5">
    <source>
        <dbReference type="ARBA" id="ARBA00022723"/>
    </source>
</evidence>
<comment type="function">
    <text evidence="8">Has an organic peroxide-dependent peroxidase activity.</text>
</comment>
<evidence type="ECO:0000256" key="4">
    <source>
        <dbReference type="ARBA" id="ARBA00022617"/>
    </source>
</evidence>
<comment type="function">
    <text evidence="1">Decomposes hydrogen peroxide into water and oxygen; serves to protect cells from the toxic effects of hydrogen peroxide.</text>
</comment>
<proteinExistence type="inferred from homology"/>
<dbReference type="PANTHER" id="PTHR11465:SF9">
    <property type="entry name" value="CATALASE"/>
    <property type="match status" value="1"/>
</dbReference>
<comment type="similarity">
    <text evidence="2 8">Belongs to the catalase family.</text>
</comment>
<dbReference type="Proteomes" id="UP001489897">
    <property type="component" value="Unassembled WGS sequence"/>
</dbReference>
<feature type="domain" description="Catalase core" evidence="10">
    <location>
        <begin position="29"/>
        <end position="357"/>
    </location>
</feature>
<keyword evidence="6 8" id="KW-0560">Oxidoreductase</keyword>
<dbReference type="PIRSF" id="PIRSF000296">
    <property type="entry name" value="SrpA"/>
    <property type="match status" value="1"/>
</dbReference>
<dbReference type="InterPro" id="IPR020835">
    <property type="entry name" value="Catalase_sf"/>
</dbReference>
<dbReference type="PANTHER" id="PTHR11465">
    <property type="entry name" value="CATALASE"/>
    <property type="match status" value="1"/>
</dbReference>
<evidence type="ECO:0000259" key="10">
    <source>
        <dbReference type="SMART" id="SM01060"/>
    </source>
</evidence>
<keyword evidence="9" id="KW-0732">Signal</keyword>
<dbReference type="PROSITE" id="PS51402">
    <property type="entry name" value="CATALASE_3"/>
    <property type="match status" value="1"/>
</dbReference>
<keyword evidence="7 8" id="KW-0408">Iron</keyword>
<dbReference type="InterPro" id="IPR024168">
    <property type="entry name" value="Catalase_SrpA-type_pred"/>
</dbReference>
<keyword evidence="12" id="KW-1185">Reference proteome</keyword>
<comment type="cofactor">
    <cofactor evidence="8">
        <name>heme</name>
        <dbReference type="ChEBI" id="CHEBI:30413"/>
    </cofactor>
</comment>